<accession>A0A6I6GV22</accession>
<evidence type="ECO:0000313" key="2">
    <source>
        <dbReference type="EMBL" id="QGW28999.1"/>
    </source>
</evidence>
<reference evidence="2 3" key="1">
    <citation type="submission" date="2019-11" db="EMBL/GenBank/DDBJ databases">
        <authorList>
            <person name="Im W.T."/>
        </authorList>
    </citation>
    <scope>NUCLEOTIDE SEQUENCE [LARGE SCALE GENOMIC DNA]</scope>
    <source>
        <strain evidence="2 3">SB-02</strain>
    </source>
</reference>
<protein>
    <submittedName>
        <fullName evidence="2">T9SS type B sorting domain-containing protein</fullName>
    </submittedName>
</protein>
<name>A0A6I6GV22_9BACT</name>
<dbReference type="KEGG" id="fls:GLV81_13605"/>
<organism evidence="2 3">
    <name type="scientific">Phnomibacter ginsenosidimutans</name>
    <dbReference type="NCBI Taxonomy" id="2676868"/>
    <lineage>
        <taxon>Bacteria</taxon>
        <taxon>Pseudomonadati</taxon>
        <taxon>Bacteroidota</taxon>
        <taxon>Chitinophagia</taxon>
        <taxon>Chitinophagales</taxon>
        <taxon>Chitinophagaceae</taxon>
        <taxon>Phnomibacter</taxon>
    </lineage>
</organism>
<evidence type="ECO:0000256" key="1">
    <source>
        <dbReference type="SAM" id="SignalP"/>
    </source>
</evidence>
<keyword evidence="3" id="KW-1185">Reference proteome</keyword>
<keyword evidence="1" id="KW-0732">Signal</keyword>
<dbReference type="InterPro" id="IPR026341">
    <property type="entry name" value="T9SS_type_B"/>
</dbReference>
<feature type="chain" id="PRO_5026009769" evidence="1">
    <location>
        <begin position="20"/>
        <end position="843"/>
    </location>
</feature>
<dbReference type="AlphaFoldDB" id="A0A6I6GV22"/>
<dbReference type="NCBIfam" id="TIGR04131">
    <property type="entry name" value="Bac_Flav_CTERM"/>
    <property type="match status" value="1"/>
</dbReference>
<dbReference type="EMBL" id="CP046566">
    <property type="protein sequence ID" value="QGW28999.1"/>
    <property type="molecule type" value="Genomic_DNA"/>
</dbReference>
<gene>
    <name evidence="2" type="ORF">GLV81_13605</name>
</gene>
<dbReference type="Proteomes" id="UP000426027">
    <property type="component" value="Chromosome"/>
</dbReference>
<proteinExistence type="predicted"/>
<feature type="signal peptide" evidence="1">
    <location>
        <begin position="1"/>
        <end position="19"/>
    </location>
</feature>
<dbReference type="RefSeq" id="WP_157479352.1">
    <property type="nucleotide sequence ID" value="NZ_CP046566.1"/>
</dbReference>
<evidence type="ECO:0000313" key="3">
    <source>
        <dbReference type="Proteomes" id="UP000426027"/>
    </source>
</evidence>
<sequence>MKCSQICCLLILFYSFTLIETYGQVCNVKAATFKQIPYINSERLKTIKNHTIVPIEDTINKIAYIFFKTTRIDPRGYEKQCFMIECRALGTHAIIWSKLYEDPRDNVNIVVSSANLNNFQQLIIATVSSKFENVEINPFSNEEIQALILNSNGQLLVSKSFQKSGNYLSTSAPQGAAFIALQNNNYVLCIDQFSQSDLLNPWKHLLYLDNQLNILKNAYYEITEDKNTYQFTLDISSHNNKVVFINSLDYRQFLDSPRGGNYLTFEWDPVSDHFNQPVRHFQPLESFEFSRLSPPISLPRGTPSFKINDSLLVLPNSFRVNKEIVNLSFFNFRKNQFEKSLLLKRKLEAYTFIHNIVCSNNKIRIAAELSNTEKESGYNIDHKTTKEKYLIFNLDNGNVEIEWEHQKPIMENRYTQSSFFSYSDSNFTVTRLPIYSPLDNDQYLEFQTFSQSEVLSNTCISLDSSTEFYTSQRSNFLVSPAPFTIEKKDTNIMKEAQSYLHSIDITYSSDTLCYETISCSTPVIQGVQKICDTSNTYSYTYSASSCKGNYTWIIPEDAALQLTNNVGQEQLNLKWKRPGTFVLYLKPNWCTNPADSMVIEVNPYTHKNYDAATKVLCTGDTYTLTAPSGLYNLRWNTGEQTSSKTVQNTGTYWYTGNDACGHSFSDTMLFTKDENDYRFSTTIEICKGYDSILVAPLGPVRYRWTGPNTSASDTLQNLRINASTNSAFDVWMTDNTGCIQKGLFRVMVNNCTTSIYVPTAFTPNQDGLNDTFRPILQGRVEYYRFEIRNRWGQRIFSNTQAAEGWNGRINGQPQPSGLYVWQLVIKFRNEPEKKMSGNVKLIR</sequence>
<dbReference type="Pfam" id="PF13585">
    <property type="entry name" value="CHU_C"/>
    <property type="match status" value="1"/>
</dbReference>